<sequence>MTATAAPQIFTGASQFDISNSVSIATSNPTSVSNIGTKTRPIVSEPYTIPASSKSNAIEEGKESDPPVESKCTHGYYSH</sequence>
<accession>A0A8H5CXQ6</accession>
<dbReference type="EMBL" id="JAACJN010000301">
    <property type="protein sequence ID" value="KAF5349892.1"/>
    <property type="molecule type" value="Genomic_DNA"/>
</dbReference>
<organism evidence="2 3">
    <name type="scientific">Collybiopsis confluens</name>
    <dbReference type="NCBI Taxonomy" id="2823264"/>
    <lineage>
        <taxon>Eukaryota</taxon>
        <taxon>Fungi</taxon>
        <taxon>Dikarya</taxon>
        <taxon>Basidiomycota</taxon>
        <taxon>Agaricomycotina</taxon>
        <taxon>Agaricomycetes</taxon>
        <taxon>Agaricomycetidae</taxon>
        <taxon>Agaricales</taxon>
        <taxon>Marasmiineae</taxon>
        <taxon>Omphalotaceae</taxon>
        <taxon>Collybiopsis</taxon>
    </lineage>
</organism>
<feature type="region of interest" description="Disordered" evidence="1">
    <location>
        <begin position="25"/>
        <end position="79"/>
    </location>
</feature>
<evidence type="ECO:0000313" key="3">
    <source>
        <dbReference type="Proteomes" id="UP000518752"/>
    </source>
</evidence>
<dbReference type="Proteomes" id="UP000518752">
    <property type="component" value="Unassembled WGS sequence"/>
</dbReference>
<evidence type="ECO:0000256" key="1">
    <source>
        <dbReference type="SAM" id="MobiDB-lite"/>
    </source>
</evidence>
<proteinExistence type="predicted"/>
<reference evidence="2 3" key="1">
    <citation type="journal article" date="2020" name="ISME J.">
        <title>Uncovering the hidden diversity of litter-decomposition mechanisms in mushroom-forming fungi.</title>
        <authorList>
            <person name="Floudas D."/>
            <person name="Bentzer J."/>
            <person name="Ahren D."/>
            <person name="Johansson T."/>
            <person name="Persson P."/>
            <person name="Tunlid A."/>
        </authorList>
    </citation>
    <scope>NUCLEOTIDE SEQUENCE [LARGE SCALE GENOMIC DNA]</scope>
    <source>
        <strain evidence="2 3">CBS 406.79</strain>
    </source>
</reference>
<comment type="caution">
    <text evidence="2">The sequence shown here is derived from an EMBL/GenBank/DDBJ whole genome shotgun (WGS) entry which is preliminary data.</text>
</comment>
<evidence type="ECO:0000313" key="2">
    <source>
        <dbReference type="EMBL" id="KAF5349892.1"/>
    </source>
</evidence>
<keyword evidence="3" id="KW-1185">Reference proteome</keyword>
<feature type="compositionally biased region" description="Polar residues" evidence="1">
    <location>
        <begin position="25"/>
        <end position="37"/>
    </location>
</feature>
<dbReference type="AlphaFoldDB" id="A0A8H5CXQ6"/>
<gene>
    <name evidence="2" type="ORF">D9757_013770</name>
</gene>
<protein>
    <submittedName>
        <fullName evidence="2">Uncharacterized protein</fullName>
    </submittedName>
</protein>
<name>A0A8H5CXQ6_9AGAR</name>